<organism evidence="1 2">
    <name type="scientific">Manihot esculenta</name>
    <name type="common">Cassava</name>
    <name type="synonym">Jatropha manihot</name>
    <dbReference type="NCBI Taxonomy" id="3983"/>
    <lineage>
        <taxon>Eukaryota</taxon>
        <taxon>Viridiplantae</taxon>
        <taxon>Streptophyta</taxon>
        <taxon>Embryophyta</taxon>
        <taxon>Tracheophyta</taxon>
        <taxon>Spermatophyta</taxon>
        <taxon>Magnoliopsida</taxon>
        <taxon>eudicotyledons</taxon>
        <taxon>Gunneridae</taxon>
        <taxon>Pentapetalae</taxon>
        <taxon>rosids</taxon>
        <taxon>fabids</taxon>
        <taxon>Malpighiales</taxon>
        <taxon>Euphorbiaceae</taxon>
        <taxon>Crotonoideae</taxon>
        <taxon>Manihoteae</taxon>
        <taxon>Manihot</taxon>
    </lineage>
</organism>
<protein>
    <submittedName>
        <fullName evidence="1">Uncharacterized protein</fullName>
    </submittedName>
</protein>
<sequence>MLSALPSPQQRRRFFATQRLQKFIKPNSMEHEEEETKRWACRRCGHVGLDESDGFYYCQECGAQADDIILTGVADEDFIDKAGDGGALYSARYTRHPQRTSTIQADPSSQAWFRYTQEEDNKNTSNIKVKREEPDDYHYSNQYLDGLGPMEPEDFGSGAAGKLSYEDYYNEVRIRYVMGMQWMIQLQCEALVEKFNASPLICGVAGTVWLRYLAGAGVFKEAWADEVLLDSETKTSGDPEHVEIRSCHRNEPHNTYGQRAVMIWFKYLRKAIPLSCSLAISFLACHVAREAILPTDIVKWSFEGKLPYFAAHVEIEKRFERSSPACPISPRLMFRPSQIVPIQKLESMAAAIAESIGLHLPPVNFYGIASRYLKKLSLPVEKILLQACRIHEWSMPPDLWLSINELRLPTRVCVMSILIVTVRILYNINGFGAWERSLSSRNCSTSGPHRGGRIDSTFASEILEDAQEVSGCHLDKVNNLGEKFIKNHSHLQKPELDSSELLYHLEATYNEIGDTYEFRKDLPSYLQHCNDVVFAGAGPSHMDHLEEEKLIEKLWDFYQNEKDSELGEEPEVQSSSVLKQKRPRNDDGYVNSPSEKKKNREGWYDCPSADASIDNADGSPQQSEDNDRFSNNSQGDQNPYNNENSEETLVDTAIRRLKLDMEENRFCYIPPRVNLKRFDYLHYVRKKDEGAFTYVAHADYYILLRACARVAQVDIRIMHIGVLSFERRLAWLEKRIDHCLHLTPPSITCEFCRDEPDHSKDDLIGLSNLNL</sequence>
<dbReference type="EMBL" id="CM004387">
    <property type="protein sequence ID" value="KAG8663193.1"/>
    <property type="molecule type" value="Genomic_DNA"/>
</dbReference>
<comment type="caution">
    <text evidence="1">The sequence shown here is derived from an EMBL/GenBank/DDBJ whole genome shotgun (WGS) entry which is preliminary data.</text>
</comment>
<dbReference type="Proteomes" id="UP000091857">
    <property type="component" value="Chromosome 1"/>
</dbReference>
<reference evidence="2" key="1">
    <citation type="journal article" date="2016" name="Nat. Biotechnol.">
        <title>Sequencing wild and cultivated cassava and related species reveals extensive interspecific hybridization and genetic diversity.</title>
        <authorList>
            <person name="Bredeson J.V."/>
            <person name="Lyons J.B."/>
            <person name="Prochnik S.E."/>
            <person name="Wu G.A."/>
            <person name="Ha C.M."/>
            <person name="Edsinger-Gonzales E."/>
            <person name="Grimwood J."/>
            <person name="Schmutz J."/>
            <person name="Rabbi I.Y."/>
            <person name="Egesi C."/>
            <person name="Nauluvula P."/>
            <person name="Lebot V."/>
            <person name="Ndunguru J."/>
            <person name="Mkamilo G."/>
            <person name="Bart R.S."/>
            <person name="Setter T.L."/>
            <person name="Gleadow R.M."/>
            <person name="Kulakow P."/>
            <person name="Ferguson M.E."/>
            <person name="Rounsley S."/>
            <person name="Rokhsar D.S."/>
        </authorList>
    </citation>
    <scope>NUCLEOTIDE SEQUENCE [LARGE SCALE GENOMIC DNA]</scope>
    <source>
        <strain evidence="2">cv. AM560-2</strain>
    </source>
</reference>
<name>A0ACB7IE73_MANES</name>
<gene>
    <name evidence="1" type="ORF">MANES_01G185700v8</name>
</gene>
<proteinExistence type="predicted"/>
<evidence type="ECO:0000313" key="2">
    <source>
        <dbReference type="Proteomes" id="UP000091857"/>
    </source>
</evidence>
<evidence type="ECO:0000313" key="1">
    <source>
        <dbReference type="EMBL" id="KAG8663193.1"/>
    </source>
</evidence>
<keyword evidence="2" id="KW-1185">Reference proteome</keyword>
<accession>A0ACB7IE73</accession>